<dbReference type="InterPro" id="IPR002860">
    <property type="entry name" value="BNR_rpt"/>
</dbReference>
<evidence type="ECO:0000313" key="5">
    <source>
        <dbReference type="Proteomes" id="UP000637643"/>
    </source>
</evidence>
<sequence>MHAYTWLNKKVKLAVSASLLAVLLSGCANVSGDPVSGGSGAQGSPSGMQEAAVTPAPAEPSPFANIRLSGLQLAKDHTLYVWGNSDESTLTLFQSTDGGARWKRISPENPVLPGSAYAEPTVTAHDRNHLWLFPGEPENTKTAWYSADGGSSWKQSPTKLPYMFSQQSVFLNEKEGFLLSQTDAAMGSSGKVLYETQDGGVTWKLVTSNISLEGGFSPAMEGSFPTYGFTDYGMSFRDRGHGWVPLQTRDERPHVVQTSDAGKSWQEVSLPVPSSTGCLPQIMAAPSFYGDDKQEAWMPLQCSSDNSAQLGGYYSQDGGKTWTYRNFREHAVRVEPSVETAMTFISLQEGWMWDGEQLTHTTDAGVTRNPVGGRAFVDMLPDKPQLVNLVFDGPDQGWALVRNETDSRLLHTGDGGVSWSYE</sequence>
<dbReference type="RefSeq" id="WP_189027488.1">
    <property type="nucleotide sequence ID" value="NZ_BMKR01000015.1"/>
</dbReference>
<proteinExistence type="predicted"/>
<dbReference type="InterPro" id="IPR015943">
    <property type="entry name" value="WD40/YVTN_repeat-like_dom_sf"/>
</dbReference>
<dbReference type="Pfam" id="PF25852">
    <property type="entry name" value="DUF6242_C"/>
    <property type="match status" value="1"/>
</dbReference>
<evidence type="ECO:0000313" key="4">
    <source>
        <dbReference type="EMBL" id="GGF88570.1"/>
    </source>
</evidence>
<dbReference type="EMBL" id="BMKR01000015">
    <property type="protein sequence ID" value="GGF88570.1"/>
    <property type="molecule type" value="Genomic_DNA"/>
</dbReference>
<feature type="signal peptide" evidence="2">
    <location>
        <begin position="1"/>
        <end position="30"/>
    </location>
</feature>
<dbReference type="Pfam" id="PF02012">
    <property type="entry name" value="BNR"/>
    <property type="match status" value="1"/>
</dbReference>
<dbReference type="PANTHER" id="PTHR47199:SF2">
    <property type="entry name" value="PHOTOSYSTEM II STABILITY_ASSEMBLY FACTOR HCF136, CHLOROPLASTIC"/>
    <property type="match status" value="1"/>
</dbReference>
<keyword evidence="5" id="KW-1185">Reference proteome</keyword>
<dbReference type="PANTHER" id="PTHR47199">
    <property type="entry name" value="PHOTOSYSTEM II STABILITY/ASSEMBLY FACTOR HCF136, CHLOROPLASTIC"/>
    <property type="match status" value="1"/>
</dbReference>
<evidence type="ECO:0000259" key="3">
    <source>
        <dbReference type="Pfam" id="PF25852"/>
    </source>
</evidence>
<gene>
    <name evidence="4" type="ORF">GCM10010912_37240</name>
</gene>
<reference evidence="4" key="2">
    <citation type="submission" date="2020-09" db="EMBL/GenBank/DDBJ databases">
        <authorList>
            <person name="Sun Q."/>
            <person name="Zhou Y."/>
        </authorList>
    </citation>
    <scope>NUCLEOTIDE SEQUENCE</scope>
    <source>
        <strain evidence="4">CGMCC 1.16134</strain>
    </source>
</reference>
<dbReference type="SUPFAM" id="SSF110296">
    <property type="entry name" value="Oligoxyloglucan reducing end-specific cellobiohydrolase"/>
    <property type="match status" value="1"/>
</dbReference>
<evidence type="ECO:0000256" key="1">
    <source>
        <dbReference type="SAM" id="MobiDB-lite"/>
    </source>
</evidence>
<dbReference type="InterPro" id="IPR058667">
    <property type="entry name" value="DUF6242_C"/>
</dbReference>
<keyword evidence="2" id="KW-0732">Signal</keyword>
<dbReference type="Proteomes" id="UP000637643">
    <property type="component" value="Unassembled WGS sequence"/>
</dbReference>
<feature type="domain" description="DUF6242" evidence="3">
    <location>
        <begin position="81"/>
        <end position="217"/>
    </location>
</feature>
<name>A0A917CIJ6_9BACL</name>
<feature type="chain" id="PRO_5039730439" description="DUF6242 domain-containing protein" evidence="2">
    <location>
        <begin position="31"/>
        <end position="422"/>
    </location>
</feature>
<accession>A0A917CIJ6</accession>
<dbReference type="Gene3D" id="2.130.10.10">
    <property type="entry name" value="YVTN repeat-like/Quinoprotein amine dehydrogenase"/>
    <property type="match status" value="2"/>
</dbReference>
<feature type="region of interest" description="Disordered" evidence="1">
    <location>
        <begin position="35"/>
        <end position="59"/>
    </location>
</feature>
<evidence type="ECO:0000256" key="2">
    <source>
        <dbReference type="SAM" id="SignalP"/>
    </source>
</evidence>
<organism evidence="4 5">
    <name type="scientific">Paenibacillus albidus</name>
    <dbReference type="NCBI Taxonomy" id="2041023"/>
    <lineage>
        <taxon>Bacteria</taxon>
        <taxon>Bacillati</taxon>
        <taxon>Bacillota</taxon>
        <taxon>Bacilli</taxon>
        <taxon>Bacillales</taxon>
        <taxon>Paenibacillaceae</taxon>
        <taxon>Paenibacillus</taxon>
    </lineage>
</organism>
<comment type="caution">
    <text evidence="4">The sequence shown here is derived from an EMBL/GenBank/DDBJ whole genome shotgun (WGS) entry which is preliminary data.</text>
</comment>
<protein>
    <recommendedName>
        <fullName evidence="3">DUF6242 domain-containing protein</fullName>
    </recommendedName>
</protein>
<reference evidence="4" key="1">
    <citation type="journal article" date="2014" name="Int. J. Syst. Evol. Microbiol.">
        <title>Complete genome sequence of Corynebacterium casei LMG S-19264T (=DSM 44701T), isolated from a smear-ripened cheese.</title>
        <authorList>
            <consortium name="US DOE Joint Genome Institute (JGI-PGF)"/>
            <person name="Walter F."/>
            <person name="Albersmeier A."/>
            <person name="Kalinowski J."/>
            <person name="Ruckert C."/>
        </authorList>
    </citation>
    <scope>NUCLEOTIDE SEQUENCE</scope>
    <source>
        <strain evidence="4">CGMCC 1.16134</strain>
    </source>
</reference>
<dbReference type="AlphaFoldDB" id="A0A917CIJ6"/>